<proteinExistence type="predicted"/>
<evidence type="ECO:0000313" key="1">
    <source>
        <dbReference type="EMBL" id="MBB6132669.1"/>
    </source>
</evidence>
<protein>
    <submittedName>
        <fullName evidence="1">Uncharacterized protein</fullName>
    </submittedName>
</protein>
<sequence length="85" mass="9588">MNSTPAMRFKPELTNDDLKAIYDRNPGSSDVRALLWEVARLRALALPAHDYFCQGSSSTALILADSLRTMLENKLVIHEQSRLKD</sequence>
<dbReference type="EMBL" id="JACHBX010000001">
    <property type="protein sequence ID" value="MBB6132669.1"/>
    <property type="molecule type" value="Genomic_DNA"/>
</dbReference>
<dbReference type="AlphaFoldDB" id="A0A7W9U8K0"/>
<dbReference type="Proteomes" id="UP000540787">
    <property type="component" value="Unassembled WGS sequence"/>
</dbReference>
<comment type="caution">
    <text evidence="1">The sequence shown here is derived from an EMBL/GenBank/DDBJ whole genome shotgun (WGS) entry which is preliminary data.</text>
</comment>
<keyword evidence="2" id="KW-1185">Reference proteome</keyword>
<accession>A0A7W9U8K0</accession>
<organism evidence="1 2">
    <name type="scientific">Massilia aurea</name>
    <dbReference type="NCBI Taxonomy" id="373040"/>
    <lineage>
        <taxon>Bacteria</taxon>
        <taxon>Pseudomonadati</taxon>
        <taxon>Pseudomonadota</taxon>
        <taxon>Betaproteobacteria</taxon>
        <taxon>Burkholderiales</taxon>
        <taxon>Oxalobacteraceae</taxon>
        <taxon>Telluria group</taxon>
        <taxon>Massilia</taxon>
    </lineage>
</organism>
<reference evidence="1 2" key="1">
    <citation type="submission" date="2020-08" db="EMBL/GenBank/DDBJ databases">
        <title>The Agave Microbiome: Exploring the role of microbial communities in plant adaptations to desert environments.</title>
        <authorList>
            <person name="Partida-Martinez L.P."/>
        </authorList>
    </citation>
    <scope>NUCLEOTIDE SEQUENCE [LARGE SCALE GENOMIC DNA]</scope>
    <source>
        <strain evidence="1 2">AT3.2</strain>
    </source>
</reference>
<gene>
    <name evidence="1" type="ORF">HD842_000780</name>
</gene>
<name>A0A7W9U8K0_9BURK</name>
<evidence type="ECO:0000313" key="2">
    <source>
        <dbReference type="Proteomes" id="UP000540787"/>
    </source>
</evidence>